<dbReference type="InterPro" id="IPR027417">
    <property type="entry name" value="P-loop_NTPase"/>
</dbReference>
<name>A0A9W7WQ92_TRIRA</name>
<comment type="caution">
    <text evidence="6">The sequence shown here is derived from an EMBL/GenBank/DDBJ whole genome shotgun (WGS) entry which is preliminary data.</text>
</comment>
<keyword evidence="7" id="KW-1185">Reference proteome</keyword>
<sequence length="502" mass="57183">MGDHQGFHQIELKLYMPEKIPEDCIGKIKDLFASESPAQIPQKITNLLQLYDRFNIDIAVTGESGSGKSSLINVFLGLSPDDVGAAQAGVVETTMKATMYQHPNFPQVRLWDLPGMGTPSFNSKSYVKAMNLESYDMFIVVISERVRENNMLLVDTISQQKKPFYVIRTKIDNDMRSQRRKRNFSEANALNKMKEDCEKYLKEKNLDNPVFLVSAHEPLNYEMPRLMDTFKNEVPQIRAELFVSFLDKIFHRWFTAGYATQHAQKTGKIQAEDVANLHSMYKETGFGAVKVKAVLDSLNHFQLDVAVLGETGSGTSTLVNALTRMEKDMYGAASAFIGNPAVSSEYQGVRFWDMSGIEAFMTSMYEMKQNLRDHDFFILIVSDWQEARHVKLAKAVMELRRHFLLVQTKIDCHLRAQGDLCCAETEMLDGLRAQYTRKLQRAKLLEPQIFLINSLDRDGQDFMVLESALAIELDAIRTIAFAHYIEKILRNSTETCPSSMAW</sequence>
<feature type="domain" description="IRG-type G" evidence="5">
    <location>
        <begin position="54"/>
        <end position="233"/>
    </location>
</feature>
<dbReference type="FunFam" id="3.40.50.300:FF:000541">
    <property type="entry name" value="Immunity related GTPase M"/>
    <property type="match status" value="1"/>
</dbReference>
<evidence type="ECO:0000256" key="1">
    <source>
        <dbReference type="ARBA" id="ARBA00005429"/>
    </source>
</evidence>
<dbReference type="GO" id="GO:0016020">
    <property type="term" value="C:membrane"/>
    <property type="evidence" value="ECO:0007669"/>
    <property type="project" value="InterPro"/>
</dbReference>
<evidence type="ECO:0000256" key="4">
    <source>
        <dbReference type="ARBA" id="ARBA00023134"/>
    </source>
</evidence>
<keyword evidence="3" id="KW-0378">Hydrolase</keyword>
<evidence type="ECO:0000259" key="5">
    <source>
        <dbReference type="PROSITE" id="PS51716"/>
    </source>
</evidence>
<accession>A0A9W7WQ92</accession>
<organism evidence="6 7">
    <name type="scientific">Triplophysa rosa</name>
    <name type="common">Cave loach</name>
    <dbReference type="NCBI Taxonomy" id="992332"/>
    <lineage>
        <taxon>Eukaryota</taxon>
        <taxon>Metazoa</taxon>
        <taxon>Chordata</taxon>
        <taxon>Craniata</taxon>
        <taxon>Vertebrata</taxon>
        <taxon>Euteleostomi</taxon>
        <taxon>Actinopterygii</taxon>
        <taxon>Neopterygii</taxon>
        <taxon>Teleostei</taxon>
        <taxon>Ostariophysi</taxon>
        <taxon>Cypriniformes</taxon>
        <taxon>Nemacheilidae</taxon>
        <taxon>Triplophysa</taxon>
    </lineage>
</organism>
<keyword evidence="4" id="KW-0342">GTP-binding</keyword>
<dbReference type="InterPro" id="IPR007743">
    <property type="entry name" value="Immunity-related_GTPase-like"/>
</dbReference>
<evidence type="ECO:0000256" key="3">
    <source>
        <dbReference type="ARBA" id="ARBA00022801"/>
    </source>
</evidence>
<dbReference type="SUPFAM" id="SSF52540">
    <property type="entry name" value="P-loop containing nucleoside triphosphate hydrolases"/>
    <property type="match status" value="2"/>
</dbReference>
<dbReference type="InterPro" id="IPR030385">
    <property type="entry name" value="G_IRG_dom"/>
</dbReference>
<dbReference type="PANTHER" id="PTHR32341">
    <property type="entry name" value="INTERFERON-INDUCIBLE GTPASE"/>
    <property type="match status" value="1"/>
</dbReference>
<dbReference type="GO" id="GO:0016787">
    <property type="term" value="F:hydrolase activity"/>
    <property type="evidence" value="ECO:0007669"/>
    <property type="project" value="UniProtKB-KW"/>
</dbReference>
<feature type="domain" description="IRG-type G" evidence="5">
    <location>
        <begin position="301"/>
        <end position="472"/>
    </location>
</feature>
<comment type="similarity">
    <text evidence="1">Belongs to the TRAFAC class dynamin-like GTPase superfamily. IRG family.</text>
</comment>
<keyword evidence="2" id="KW-0547">Nucleotide-binding</keyword>
<evidence type="ECO:0000313" key="6">
    <source>
        <dbReference type="EMBL" id="KAI7806362.1"/>
    </source>
</evidence>
<dbReference type="PANTHER" id="PTHR32341:SF10">
    <property type="entry name" value="INTERFERON-INDUCIBLE GTPASE 5"/>
    <property type="match status" value="1"/>
</dbReference>
<dbReference type="Gene3D" id="3.40.50.300">
    <property type="entry name" value="P-loop containing nucleotide triphosphate hydrolases"/>
    <property type="match status" value="2"/>
</dbReference>
<reference evidence="6" key="1">
    <citation type="submission" date="2021-02" db="EMBL/GenBank/DDBJ databases">
        <title>Comparative genomics reveals that relaxation of natural selection precedes convergent phenotypic evolution of cavefish.</title>
        <authorList>
            <person name="Peng Z."/>
        </authorList>
    </citation>
    <scope>NUCLEOTIDE SEQUENCE</scope>
    <source>
        <tissue evidence="6">Muscle</tissue>
    </source>
</reference>
<protein>
    <submittedName>
        <fullName evidence="6">Interferon-inducible GTPase 5</fullName>
    </submittedName>
</protein>
<dbReference type="GO" id="GO:0005525">
    <property type="term" value="F:GTP binding"/>
    <property type="evidence" value="ECO:0007669"/>
    <property type="project" value="UniProtKB-KW"/>
</dbReference>
<dbReference type="InterPro" id="IPR051515">
    <property type="entry name" value="IRG"/>
</dbReference>
<dbReference type="PROSITE" id="PS51716">
    <property type="entry name" value="G_IRG"/>
    <property type="match status" value="2"/>
</dbReference>
<gene>
    <name evidence="6" type="ORF">IRJ41_004629</name>
</gene>
<dbReference type="EMBL" id="JAFHDT010000008">
    <property type="protein sequence ID" value="KAI7806362.1"/>
    <property type="molecule type" value="Genomic_DNA"/>
</dbReference>
<dbReference type="Pfam" id="PF05049">
    <property type="entry name" value="IIGP"/>
    <property type="match status" value="2"/>
</dbReference>
<proteinExistence type="inferred from homology"/>
<evidence type="ECO:0000256" key="2">
    <source>
        <dbReference type="ARBA" id="ARBA00022741"/>
    </source>
</evidence>
<dbReference type="AlphaFoldDB" id="A0A9W7WQ92"/>
<evidence type="ECO:0000313" key="7">
    <source>
        <dbReference type="Proteomes" id="UP001059041"/>
    </source>
</evidence>
<dbReference type="Proteomes" id="UP001059041">
    <property type="component" value="Linkage Group LG8"/>
</dbReference>